<evidence type="ECO:0000256" key="5">
    <source>
        <dbReference type="PIRSR" id="PIRSR604254-1"/>
    </source>
</evidence>
<dbReference type="InterPro" id="IPR004254">
    <property type="entry name" value="AdipoR/HlyIII-related"/>
</dbReference>
<evidence type="ECO:0000256" key="4">
    <source>
        <dbReference type="ARBA" id="ARBA00023136"/>
    </source>
</evidence>
<feature type="transmembrane region" description="Helical" evidence="6">
    <location>
        <begin position="28"/>
        <end position="49"/>
    </location>
</feature>
<feature type="binding site" evidence="5">
    <location>
        <position position="209"/>
    </location>
    <ligand>
        <name>Zn(2+)</name>
        <dbReference type="ChEBI" id="CHEBI:29105"/>
    </ligand>
</feature>
<comment type="subcellular location">
    <subcellularLocation>
        <location evidence="1">Membrane</location>
        <topology evidence="1">Multi-pass membrane protein</topology>
    </subcellularLocation>
</comment>
<feature type="binding site" evidence="5">
    <location>
        <position position="76"/>
    </location>
    <ligand>
        <name>Zn(2+)</name>
        <dbReference type="ChEBI" id="CHEBI:29105"/>
    </ligand>
</feature>
<dbReference type="GO" id="GO:0016020">
    <property type="term" value="C:membrane"/>
    <property type="evidence" value="ECO:0007669"/>
    <property type="project" value="UniProtKB-SubCell"/>
</dbReference>
<keyword evidence="2 6" id="KW-0812">Transmembrane</keyword>
<dbReference type="RefSeq" id="WP_324665715.1">
    <property type="nucleotide sequence ID" value="NZ_CP141531.1"/>
</dbReference>
<feature type="transmembrane region" description="Helical" evidence="6">
    <location>
        <begin position="171"/>
        <end position="192"/>
    </location>
</feature>
<evidence type="ECO:0000256" key="2">
    <source>
        <dbReference type="ARBA" id="ARBA00022692"/>
    </source>
</evidence>
<evidence type="ECO:0000256" key="6">
    <source>
        <dbReference type="SAM" id="Phobius"/>
    </source>
</evidence>
<organism evidence="7 8">
    <name type="scientific">Dehalococcoides mccartyi</name>
    <dbReference type="NCBI Taxonomy" id="61435"/>
    <lineage>
        <taxon>Bacteria</taxon>
        <taxon>Bacillati</taxon>
        <taxon>Chloroflexota</taxon>
        <taxon>Dehalococcoidia</taxon>
        <taxon>Dehalococcoidales</taxon>
        <taxon>Dehalococcoidaceae</taxon>
        <taxon>Dehalococcoides</taxon>
    </lineage>
</organism>
<sequence length="227" mass="25516">MPAQRFIIVVSFRRTDINIRKAERFSSFSHLAGAVGGVLALIVLVILSWGNWDIMAVSVIYALAVISLFSFSTIYHALKKQENEINVWRKLDHIAIFIMIAGTYTPMAYIYLDGGWRLGMLIATWAFVLIGVFQKVFFLNAPRWLSPVTYLGMGWMAVFPLREFWLNMPSLVFWLIACGGLAYSIGAVIYGIKKPNPVPGVFGFHEIFHALILLGWAFHLAAVILAT</sequence>
<feature type="binding site" evidence="5">
    <location>
        <position position="205"/>
    </location>
    <ligand>
        <name>Zn(2+)</name>
        <dbReference type="ChEBI" id="CHEBI:29105"/>
    </ligand>
</feature>
<evidence type="ECO:0000313" key="8">
    <source>
        <dbReference type="Proteomes" id="UP001327986"/>
    </source>
</evidence>
<protein>
    <submittedName>
        <fullName evidence="7">Hemolysin III family protein</fullName>
    </submittedName>
</protein>
<dbReference type="GO" id="GO:0046872">
    <property type="term" value="F:metal ion binding"/>
    <property type="evidence" value="ECO:0007669"/>
    <property type="project" value="UniProtKB-KW"/>
</dbReference>
<dbReference type="Proteomes" id="UP001327986">
    <property type="component" value="Chromosome"/>
</dbReference>
<reference evidence="7" key="1">
    <citation type="submission" date="2023-12" db="EMBL/GenBank/DDBJ databases">
        <title>Isolation of organohalide respiring bacteria Dehalococcoides mccartyi strain GPTCE1 in groundwater collected near a chemical plant in Suzhou, China.</title>
        <authorList>
            <person name="Liu G."/>
        </authorList>
    </citation>
    <scope>NUCLEOTIDE SEQUENCE</scope>
    <source>
        <strain evidence="7">GPTCE1</strain>
    </source>
</reference>
<gene>
    <name evidence="7" type="ORF">VLL09_03905</name>
</gene>
<dbReference type="Pfam" id="PF03006">
    <property type="entry name" value="HlyIII"/>
    <property type="match status" value="1"/>
</dbReference>
<keyword evidence="3 6" id="KW-1133">Transmembrane helix</keyword>
<keyword evidence="4 6" id="KW-0472">Membrane</keyword>
<keyword evidence="5" id="KW-0479">Metal-binding</keyword>
<evidence type="ECO:0000256" key="3">
    <source>
        <dbReference type="ARBA" id="ARBA00022989"/>
    </source>
</evidence>
<evidence type="ECO:0000313" key="7">
    <source>
        <dbReference type="EMBL" id="WRO08086.1"/>
    </source>
</evidence>
<accession>A0AB38ZBW6</accession>
<feature type="transmembrane region" description="Helical" evidence="6">
    <location>
        <begin position="90"/>
        <end position="112"/>
    </location>
</feature>
<dbReference type="AlphaFoldDB" id="A0AB38ZBW6"/>
<feature type="transmembrane region" description="Helical" evidence="6">
    <location>
        <begin position="204"/>
        <end position="226"/>
    </location>
</feature>
<evidence type="ECO:0000256" key="1">
    <source>
        <dbReference type="ARBA" id="ARBA00004141"/>
    </source>
</evidence>
<keyword evidence="5" id="KW-0862">Zinc</keyword>
<name>A0AB38ZBW6_9CHLR</name>
<feature type="transmembrane region" description="Helical" evidence="6">
    <location>
        <begin position="55"/>
        <end position="78"/>
    </location>
</feature>
<feature type="transmembrane region" description="Helical" evidence="6">
    <location>
        <begin position="118"/>
        <end position="137"/>
    </location>
</feature>
<dbReference type="PANTHER" id="PTHR20855:SF3">
    <property type="entry name" value="LD03007P"/>
    <property type="match status" value="1"/>
</dbReference>
<dbReference type="EMBL" id="CP141531">
    <property type="protein sequence ID" value="WRO08086.1"/>
    <property type="molecule type" value="Genomic_DNA"/>
</dbReference>
<dbReference type="PANTHER" id="PTHR20855">
    <property type="entry name" value="ADIPOR/PROGESTIN RECEPTOR-RELATED"/>
    <property type="match status" value="1"/>
</dbReference>
<proteinExistence type="predicted"/>